<dbReference type="SUPFAM" id="SSF56281">
    <property type="entry name" value="Metallo-hydrolase/oxidoreductase"/>
    <property type="match status" value="1"/>
</dbReference>
<evidence type="ECO:0000259" key="2">
    <source>
        <dbReference type="Pfam" id="PF12706"/>
    </source>
</evidence>
<name>A0A0R1NX66_9LACO</name>
<dbReference type="NCBIfam" id="NF008688">
    <property type="entry name" value="PRK11709.1"/>
    <property type="match status" value="1"/>
</dbReference>
<dbReference type="GO" id="GO:0016787">
    <property type="term" value="F:hydrolase activity"/>
    <property type="evidence" value="ECO:0007669"/>
    <property type="project" value="UniProtKB-KW"/>
</dbReference>
<keyword evidence="1" id="KW-0378">Hydrolase</keyword>
<dbReference type="InterPro" id="IPR001279">
    <property type="entry name" value="Metallo-B-lactamas"/>
</dbReference>
<sequence length="357" mass="41140">MGVKNVSEVTEQTWKDEVFPEWGTWLNEEIERTTVPNNKFMMWWLVNMGVWIKTDKQTSIAIDLWCGTGKTTHDKPDMSPRHQWSRLTGGRKIQPNLRSQPMVINPFAIHNLDALLVTHFHHDHIDMNVAAAVLQNTPDTVPFIGPKYVVKQWIDWGVPKERCQVVKPGDTINVADIEISVTDSFDRSVLITDPDSDDLPDDATIPEMDDRAVNYVIKTDAGTIYDAADSHYSAYFAKHGQDFNIDVALVAYGENPVGVQDKMTSVDVLRAAESLNTSVVIPLHWDVWTNMLGNPNEIETLWKMRKERFDYKFHPFLWLPGGRFTYPDDQDKLQYYHDRGFEDRYSHPINLPYKSFL</sequence>
<dbReference type="InterPro" id="IPR036866">
    <property type="entry name" value="RibonucZ/Hydroxyglut_hydro"/>
</dbReference>
<dbReference type="InterPro" id="IPR050114">
    <property type="entry name" value="UPF0173_UPF0282_UlaG_hydrolase"/>
</dbReference>
<evidence type="ECO:0000256" key="1">
    <source>
        <dbReference type="ARBA" id="ARBA00022801"/>
    </source>
</evidence>
<dbReference type="PANTHER" id="PTHR43546:SF9">
    <property type="entry name" value="L-ASCORBATE-6-PHOSPHATE LACTONASE ULAG-RELATED"/>
    <property type="match status" value="1"/>
</dbReference>
<evidence type="ECO:0000313" key="4">
    <source>
        <dbReference type="Proteomes" id="UP000051439"/>
    </source>
</evidence>
<dbReference type="EMBL" id="AZEB01000007">
    <property type="protein sequence ID" value="KRL22357.1"/>
    <property type="molecule type" value="Genomic_DNA"/>
</dbReference>
<proteinExistence type="predicted"/>
<organism evidence="3 4">
    <name type="scientific">Lentilactobacillus kisonensis DSM 19906 = JCM 15041</name>
    <dbReference type="NCBI Taxonomy" id="1423766"/>
    <lineage>
        <taxon>Bacteria</taxon>
        <taxon>Bacillati</taxon>
        <taxon>Bacillota</taxon>
        <taxon>Bacilli</taxon>
        <taxon>Lactobacillales</taxon>
        <taxon>Lactobacillaceae</taxon>
        <taxon>Lentilactobacillus</taxon>
    </lineage>
</organism>
<dbReference type="Pfam" id="PF12706">
    <property type="entry name" value="Lactamase_B_2"/>
    <property type="match status" value="1"/>
</dbReference>
<accession>A0A0R1NX66</accession>
<dbReference type="AlphaFoldDB" id="A0A0R1NX66"/>
<comment type="caution">
    <text evidence="3">The sequence shown here is derived from an EMBL/GenBank/DDBJ whole genome shotgun (WGS) entry which is preliminary data.</text>
</comment>
<protein>
    <recommendedName>
        <fullName evidence="2">Metallo-beta-lactamase domain-containing protein</fullName>
    </recommendedName>
</protein>
<dbReference type="Proteomes" id="UP000051439">
    <property type="component" value="Unassembled WGS sequence"/>
</dbReference>
<gene>
    <name evidence="3" type="ORF">FC98_GL002491</name>
</gene>
<dbReference type="PANTHER" id="PTHR43546">
    <property type="entry name" value="UPF0173 METAL-DEPENDENT HYDROLASE MJ1163-RELATED"/>
    <property type="match status" value="1"/>
</dbReference>
<feature type="domain" description="Metallo-beta-lactamase" evidence="2">
    <location>
        <begin position="96"/>
        <end position="285"/>
    </location>
</feature>
<evidence type="ECO:0000313" key="3">
    <source>
        <dbReference type="EMBL" id="KRL22357.1"/>
    </source>
</evidence>
<reference evidence="3 4" key="1">
    <citation type="journal article" date="2015" name="Genome Announc.">
        <title>Expanding the biotechnology potential of lactobacilli through comparative genomics of 213 strains and associated genera.</title>
        <authorList>
            <person name="Sun Z."/>
            <person name="Harris H.M."/>
            <person name="McCann A."/>
            <person name="Guo C."/>
            <person name="Argimon S."/>
            <person name="Zhang W."/>
            <person name="Yang X."/>
            <person name="Jeffery I.B."/>
            <person name="Cooney J.C."/>
            <person name="Kagawa T.F."/>
            <person name="Liu W."/>
            <person name="Song Y."/>
            <person name="Salvetti E."/>
            <person name="Wrobel A."/>
            <person name="Rasinkangas P."/>
            <person name="Parkhill J."/>
            <person name="Rea M.C."/>
            <person name="O'Sullivan O."/>
            <person name="Ritari J."/>
            <person name="Douillard F.P."/>
            <person name="Paul Ross R."/>
            <person name="Yang R."/>
            <person name="Briner A.E."/>
            <person name="Felis G.E."/>
            <person name="de Vos W.M."/>
            <person name="Barrangou R."/>
            <person name="Klaenhammer T.R."/>
            <person name="Caufield P.W."/>
            <person name="Cui Y."/>
            <person name="Zhang H."/>
            <person name="O'Toole P.W."/>
        </authorList>
    </citation>
    <scope>NUCLEOTIDE SEQUENCE [LARGE SCALE GENOMIC DNA]</scope>
    <source>
        <strain evidence="3 4">DSM 19906</strain>
    </source>
</reference>
<keyword evidence="4" id="KW-1185">Reference proteome</keyword>
<dbReference type="RefSeq" id="WP_056949271.1">
    <property type="nucleotide sequence ID" value="NZ_AZEB01000007.1"/>
</dbReference>
<dbReference type="PATRIC" id="fig|1423766.4.peg.2597"/>
<dbReference type="Gene3D" id="3.60.15.10">
    <property type="entry name" value="Ribonuclease Z/Hydroxyacylglutathione hydrolase-like"/>
    <property type="match status" value="1"/>
</dbReference>